<dbReference type="InterPro" id="IPR029058">
    <property type="entry name" value="AB_hydrolase_fold"/>
</dbReference>
<dbReference type="InterPro" id="IPR000073">
    <property type="entry name" value="AB_hydrolase_1"/>
</dbReference>
<feature type="domain" description="AB hydrolase-1" evidence="1">
    <location>
        <begin position="61"/>
        <end position="254"/>
    </location>
</feature>
<evidence type="ECO:0000313" key="2">
    <source>
        <dbReference type="EMBL" id="PTU72713.1"/>
    </source>
</evidence>
<keyword evidence="3" id="KW-1185">Reference proteome</keyword>
<dbReference type="EMBL" id="QASN01000022">
    <property type="protein sequence ID" value="PTU72713.1"/>
    <property type="molecule type" value="Genomic_DNA"/>
</dbReference>
<dbReference type="OrthoDB" id="9785847at2"/>
<name>A0A2T5P4P6_9PSED</name>
<proteinExistence type="predicted"/>
<evidence type="ECO:0000259" key="1">
    <source>
        <dbReference type="Pfam" id="PF12697"/>
    </source>
</evidence>
<protein>
    <recommendedName>
        <fullName evidence="1">AB hydrolase-1 domain-containing protein</fullName>
    </recommendedName>
</protein>
<organism evidence="2 3">
    <name type="scientific">Pseudomonas mangrovi</name>
    <dbReference type="NCBI Taxonomy" id="2161748"/>
    <lineage>
        <taxon>Bacteria</taxon>
        <taxon>Pseudomonadati</taxon>
        <taxon>Pseudomonadota</taxon>
        <taxon>Gammaproteobacteria</taxon>
        <taxon>Pseudomonadales</taxon>
        <taxon>Pseudomonadaceae</taxon>
        <taxon>Pseudomonas</taxon>
    </lineage>
</organism>
<comment type="caution">
    <text evidence="2">The sequence shown here is derived from an EMBL/GenBank/DDBJ whole genome shotgun (WGS) entry which is preliminary data.</text>
</comment>
<reference evidence="2 3" key="1">
    <citation type="submission" date="2018-04" db="EMBL/GenBank/DDBJ databases">
        <title>Pseudomonas sp. nov., isolated from mangrove soil.</title>
        <authorList>
            <person name="Chen C."/>
        </authorList>
    </citation>
    <scope>NUCLEOTIDE SEQUENCE [LARGE SCALE GENOMIC DNA]</scope>
    <source>
        <strain evidence="2 3">TC-11</strain>
    </source>
</reference>
<sequence length="263" mass="27945">MSNLNTSINVPPAALLQAFANPRRMPLDEAQQQRLAQASHSRHRHADGELALWSFGEGPRVVLLHGWDGCAAQMLDFVDPLLAAGFAVTLLDAPAHGQSSGDVTSVVHIGEALLSVCQSLGQVEAVIAHSAGSAGSLWAFNRGLRVNASVHLCGPSSLQRMLLGASAAYGLEPQQTEALLAWAHGHIGQPLSALDIENMRDGLRHRGLILHDPEDRTVPFGASKALQQNWPDSRLVELSGLGHRRLLSDAEVIAQSVAFIAGA</sequence>
<accession>A0A2T5P4P6</accession>
<dbReference type="RefSeq" id="WP_108109165.1">
    <property type="nucleotide sequence ID" value="NZ_QASN01000022.1"/>
</dbReference>
<evidence type="ECO:0000313" key="3">
    <source>
        <dbReference type="Proteomes" id="UP000244064"/>
    </source>
</evidence>
<gene>
    <name evidence="2" type="ORF">DBO85_18320</name>
</gene>
<dbReference type="SUPFAM" id="SSF53474">
    <property type="entry name" value="alpha/beta-Hydrolases"/>
    <property type="match status" value="1"/>
</dbReference>
<dbReference type="Proteomes" id="UP000244064">
    <property type="component" value="Unassembled WGS sequence"/>
</dbReference>
<dbReference type="Pfam" id="PF12697">
    <property type="entry name" value="Abhydrolase_6"/>
    <property type="match status" value="1"/>
</dbReference>
<dbReference type="Gene3D" id="3.40.50.1820">
    <property type="entry name" value="alpha/beta hydrolase"/>
    <property type="match status" value="1"/>
</dbReference>
<dbReference type="AlphaFoldDB" id="A0A2T5P4P6"/>